<dbReference type="HOGENOM" id="CLU_253135_0_0_1"/>
<dbReference type="PANTHER" id="PTHR32525">
    <property type="entry name" value="PROTEIN-TYROSINE-PHOSPHATASE"/>
    <property type="match status" value="1"/>
</dbReference>
<feature type="region of interest" description="Disordered" evidence="1">
    <location>
        <begin position="59"/>
        <end position="89"/>
    </location>
</feature>
<feature type="domain" description="Tyrosine-protein phosphatase" evidence="3">
    <location>
        <begin position="925"/>
        <end position="1186"/>
    </location>
</feature>
<dbReference type="STRING" id="31234.E3N929"/>
<dbReference type="PROSITE" id="PS00383">
    <property type="entry name" value="TYR_PHOSPHATASE_1"/>
    <property type="match status" value="1"/>
</dbReference>
<feature type="compositionally biased region" description="Basic and acidic residues" evidence="1">
    <location>
        <begin position="1212"/>
        <end position="1262"/>
    </location>
</feature>
<evidence type="ECO:0000259" key="4">
    <source>
        <dbReference type="PROSITE" id="PS50056"/>
    </source>
</evidence>
<dbReference type="InterPro" id="IPR000242">
    <property type="entry name" value="PTP_cat"/>
</dbReference>
<gene>
    <name evidence="5" type="ORF">CRE_20928</name>
</gene>
<organism evidence="6">
    <name type="scientific">Caenorhabditis remanei</name>
    <name type="common">Caenorhabditis vulgaris</name>
    <dbReference type="NCBI Taxonomy" id="31234"/>
    <lineage>
        <taxon>Eukaryota</taxon>
        <taxon>Metazoa</taxon>
        <taxon>Ecdysozoa</taxon>
        <taxon>Nematoda</taxon>
        <taxon>Chromadorea</taxon>
        <taxon>Rhabditida</taxon>
        <taxon>Rhabditina</taxon>
        <taxon>Rhabditomorpha</taxon>
        <taxon>Rhabditoidea</taxon>
        <taxon>Rhabditidae</taxon>
        <taxon>Peloderinae</taxon>
        <taxon>Caenorhabditis</taxon>
    </lineage>
</organism>
<feature type="compositionally biased region" description="Acidic residues" evidence="1">
    <location>
        <begin position="1345"/>
        <end position="1361"/>
    </location>
</feature>
<sequence>MARFGRAKLLIFLACSILTTASNGLKQSADIGNANYPPSSDEIHNDPQKMDRLYIPSGTYKVTNKDPHHRTYSEPHPSDSKSDRSRFRRDSNENFTSIVDRMEKISRVVNGISIQQGIINGTIKPDVLIAELLNFGSVSLSDIDGIKLDELSKVVQEIQSLSTTLAKDDGVTKMENRLKKISLFVRESNGVSELKEPSKEYFDALTAWKNLTVNWAAFDDLTSSCLSVLNVIKTFKSQSVSPSDMNSGISTLAYLVRTLATGNLDTYSATLKSDVLRKADSIFAPFISFQKSVASFRENEELLTYSQMKDNLLLKSLQDQLNALNDVVDGSNRNLPNFSMLQQLFIGRHHRNSGNILIHTNGFPNGFKDLEMVSDDLKDPWIEQAVDGQSESLAKALVQLRTLERDIESVDQTMGLKTNAETVSMTDIHKKVTMLSKLVHPFRDVAGKLLDIQNACPSVNVQPLSQDAFVILQNQIVEFTKKLKAIDHVIAVTHTLNTGKKTQLTAVSNTCKSLVVPNYAKTWDELKNSKDLKEVVDLILPLQASLGLIGKSASFEPLSNILQNYTTIATYVNQSKLFTSMLKNLQGIKELSQVDEVIDALGSHRDIKISSFDPVASKLEKVRPMLKDLQSSIGKMKGADSLEKKSLVEIRDVFKDSQNIGGATRVFRSMQVVKKKNQTVMTPAMEKLIQNQLKHVSQPQQDQLNQLLGLDKELTTLIAAIDKIETSVTPSPSTDLVSLWPIFSLANQAKGIPMDFLEISDTIDELSKDPNLKNHQKDLLKIKNDLDSLDSLGLDYSKHQTAIKETEESLKQLDLFFAAYEAKVTPIVPTVPTPKTLPPPTAQSSISGSAGNIDNEKHLENTIPDWVMYVIFVISLISVGVSGGFCWNRFDHYKSNRVFPIMINENLFEVYLADIVSKVVRFAAQYRANEPLSDVSPLWLIKKKSWFGNVQYMHANLIKYKNNFKLGLLQAPQLANAATGAKETVGMFYWAMKEQKATLIVCMVKIGIECCQYFPVKVGDKLTFADGNLVVTCKSLEEEHDGKIRMRTLEVKFKGCRSFTITHSHYDEWTNKLPVDLSPIMSIFEKMDKEKVVFMHCDFGIYRSGIMAQVLMNKTHLEMDRGRLAYGSAVNDVRKIRTGVIKNGVEFLDMVILTFKYFRTFVPDIKHFSKETKEHIFFSESAIAQYVRDLVHVDLDLMALNEMNQEKVEFMEKSKKEKIEKSKKEGKSEKKDGKKSEKKDGKKSEKKDGKKSEKKAKSEKKGEKSKKKVSVKDVKESKPAAKDPKKNQGRRKSKLPSCAPNPMDDLLCELSYYTNNPKISNDFKHDIITTDKFQKELEKKLDKTVDDDEDVPDLLPEEVENTQEITVEAPEEPKEGETKPKEGETKPKEEVKEKKKKKRKNKTITESVEYEPGKEYPVGTRFKRLDEEIYLDDFLTNILK</sequence>
<dbReference type="InterPro" id="IPR003595">
    <property type="entry name" value="Tyr_Pase_cat"/>
</dbReference>
<keyword evidence="2" id="KW-0732">Signal</keyword>
<evidence type="ECO:0000313" key="6">
    <source>
        <dbReference type="Proteomes" id="UP000008281"/>
    </source>
</evidence>
<dbReference type="Gene3D" id="3.90.190.10">
    <property type="entry name" value="Protein tyrosine phosphatase superfamily"/>
    <property type="match status" value="1"/>
</dbReference>
<feature type="region of interest" description="Disordered" evidence="1">
    <location>
        <begin position="831"/>
        <end position="851"/>
    </location>
</feature>
<evidence type="ECO:0008006" key="7">
    <source>
        <dbReference type="Google" id="ProtNLM"/>
    </source>
</evidence>
<keyword evidence="6" id="KW-1185">Reference proteome</keyword>
<feature type="chain" id="PRO_5003178183" description="Tyrosine-protein phosphatase domain-containing protein" evidence="2">
    <location>
        <begin position="22"/>
        <end position="1440"/>
    </location>
</feature>
<evidence type="ECO:0000313" key="5">
    <source>
        <dbReference type="EMBL" id="EFO90096.1"/>
    </source>
</evidence>
<dbReference type="PROSITE" id="PS50055">
    <property type="entry name" value="TYR_PHOSPHATASE_PTP"/>
    <property type="match status" value="1"/>
</dbReference>
<feature type="compositionally biased region" description="Polar residues" evidence="1">
    <location>
        <begin position="842"/>
        <end position="851"/>
    </location>
</feature>
<reference evidence="5" key="1">
    <citation type="submission" date="2007-07" db="EMBL/GenBank/DDBJ databases">
        <title>PCAP assembly of the Caenorhabditis remanei genome.</title>
        <authorList>
            <consortium name="The Caenorhabditis remanei Sequencing Consortium"/>
            <person name="Wilson R.K."/>
        </authorList>
    </citation>
    <scope>NUCLEOTIDE SEQUENCE [LARGE SCALE GENOMIC DNA]</scope>
    <source>
        <strain evidence="5">PB4641</strain>
    </source>
</reference>
<evidence type="ECO:0000256" key="2">
    <source>
        <dbReference type="SAM" id="SignalP"/>
    </source>
</evidence>
<dbReference type="SMART" id="SM00404">
    <property type="entry name" value="PTPc_motif"/>
    <property type="match status" value="1"/>
</dbReference>
<dbReference type="GO" id="GO:0004725">
    <property type="term" value="F:protein tyrosine phosphatase activity"/>
    <property type="evidence" value="ECO:0007669"/>
    <property type="project" value="InterPro"/>
</dbReference>
<dbReference type="InterPro" id="IPR000387">
    <property type="entry name" value="Tyr_Pase_dom"/>
</dbReference>
<dbReference type="InterPro" id="IPR029021">
    <property type="entry name" value="Prot-tyrosine_phosphatase-like"/>
</dbReference>
<feature type="signal peptide" evidence="2">
    <location>
        <begin position="1"/>
        <end position="21"/>
    </location>
</feature>
<dbReference type="SMART" id="SM00194">
    <property type="entry name" value="PTPc"/>
    <property type="match status" value="1"/>
</dbReference>
<dbReference type="EMBL" id="DS268561">
    <property type="protein sequence ID" value="EFO90096.1"/>
    <property type="molecule type" value="Genomic_DNA"/>
</dbReference>
<accession>E3N929</accession>
<feature type="region of interest" description="Disordered" evidence="1">
    <location>
        <begin position="1341"/>
        <end position="1409"/>
    </location>
</feature>
<dbReference type="SMART" id="SM00453">
    <property type="entry name" value="WSN"/>
    <property type="match status" value="1"/>
</dbReference>
<dbReference type="PROSITE" id="PS50056">
    <property type="entry name" value="TYR_PHOSPHATASE_2"/>
    <property type="match status" value="1"/>
</dbReference>
<proteinExistence type="predicted"/>
<feature type="compositionally biased region" description="Basic and acidic residues" evidence="1">
    <location>
        <begin position="63"/>
        <end position="89"/>
    </location>
</feature>
<dbReference type="PANTHER" id="PTHR32525:SF0">
    <property type="entry name" value="DOMAIN OF UNKNOWN FUNCTION WSN DOMAIN-CONTAINING PROTEIN-RELATED"/>
    <property type="match status" value="1"/>
</dbReference>
<protein>
    <recommendedName>
        <fullName evidence="7">Tyrosine-protein phosphatase domain-containing protein</fullName>
    </recommendedName>
</protein>
<dbReference type="Proteomes" id="UP000008281">
    <property type="component" value="Unassembled WGS sequence"/>
</dbReference>
<evidence type="ECO:0000256" key="1">
    <source>
        <dbReference type="SAM" id="MobiDB-lite"/>
    </source>
</evidence>
<dbReference type="OrthoDB" id="5842271at2759"/>
<feature type="compositionally biased region" description="Basic and acidic residues" evidence="1">
    <location>
        <begin position="1371"/>
        <end position="1393"/>
    </location>
</feature>
<dbReference type="eggNOG" id="ENOG502S6W7">
    <property type="taxonomic scope" value="Eukaryota"/>
</dbReference>
<dbReference type="InParanoid" id="E3N929"/>
<dbReference type="OMA" id="DLKDPWI"/>
<evidence type="ECO:0000259" key="3">
    <source>
        <dbReference type="PROSITE" id="PS50055"/>
    </source>
</evidence>
<feature type="domain" description="Tyrosine specific protein phosphatases" evidence="4">
    <location>
        <begin position="1077"/>
        <end position="1148"/>
    </location>
</feature>
<feature type="region of interest" description="Disordered" evidence="1">
    <location>
        <begin position="1212"/>
        <end position="1304"/>
    </location>
</feature>
<dbReference type="InterPro" id="IPR003125">
    <property type="entry name" value="WSN"/>
</dbReference>
<dbReference type="Pfam" id="PF00102">
    <property type="entry name" value="Y_phosphatase"/>
    <property type="match status" value="1"/>
</dbReference>
<feature type="compositionally biased region" description="Pro residues" evidence="1">
    <location>
        <begin position="831"/>
        <end position="841"/>
    </location>
</feature>
<dbReference type="InterPro" id="IPR016130">
    <property type="entry name" value="Tyr_Pase_AS"/>
</dbReference>
<feature type="compositionally biased region" description="Basic and acidic residues" evidence="1">
    <location>
        <begin position="1270"/>
        <end position="1286"/>
    </location>
</feature>
<dbReference type="Pfam" id="PF02206">
    <property type="entry name" value="WSN"/>
    <property type="match status" value="1"/>
</dbReference>
<name>E3N929_CAERE</name>
<dbReference type="SUPFAM" id="SSF52799">
    <property type="entry name" value="(Phosphotyrosine protein) phosphatases II"/>
    <property type="match status" value="1"/>
</dbReference>